<dbReference type="GeneID" id="76423489"/>
<feature type="domain" description="Pyridoxamine kinase/Phosphomethylpyrimidine kinase" evidence="5">
    <location>
        <begin position="14"/>
        <end position="245"/>
    </location>
</feature>
<accession>A0A8A3S363</accession>
<dbReference type="EMBL" id="CP036172">
    <property type="protein sequence ID" value="QSZ66707.1"/>
    <property type="molecule type" value="Genomic_DNA"/>
</dbReference>
<sequence>MDTPFCACTIAGSDSGGGAGIQADLATFAAFGVWGTSTITAVTAQNPGGVRGSWPLPPEAVAVQIEAVTAGFRVGAFKTGMLADASGIRAVAASLPAGVPVVVDPVMVATSGTRLLSEDAVEVLLGELIPGAAVVTPNLPEAAVLTGVEIDGPETMREAGRSLLAMGAGAVVVKGGHLPGEPADLLMDRDGEVLLTGQRHPYAVHGTGCCFSAALAASLARGMSVREAFVETKGFIDGAIVHAVPDLAGRRSVNPLWRCGMGEEWSG</sequence>
<keyword evidence="2" id="KW-0547">Nucleotide-binding</keyword>
<dbReference type="GO" id="GO:0008972">
    <property type="term" value="F:phosphomethylpyrimidine kinase activity"/>
    <property type="evidence" value="ECO:0007669"/>
    <property type="project" value="UniProtKB-EC"/>
</dbReference>
<gene>
    <name evidence="6" type="primary">thiD</name>
    <name evidence="6" type="ORF">RJ40_03965</name>
</gene>
<dbReference type="FunFam" id="3.40.1190.20:FF:000003">
    <property type="entry name" value="Phosphomethylpyrimidine kinase ThiD"/>
    <property type="match status" value="1"/>
</dbReference>
<dbReference type="Pfam" id="PF08543">
    <property type="entry name" value="Phos_pyr_kin"/>
    <property type="match status" value="1"/>
</dbReference>
<evidence type="ECO:0000256" key="1">
    <source>
        <dbReference type="ARBA" id="ARBA00022679"/>
    </source>
</evidence>
<dbReference type="EC" id="2.7.4.7" evidence="6"/>
<dbReference type="PANTHER" id="PTHR20858:SF17">
    <property type="entry name" value="HYDROXYMETHYLPYRIMIDINE_PHOSPHOMETHYLPYRIMIDINE KINASE THI20-RELATED"/>
    <property type="match status" value="1"/>
</dbReference>
<dbReference type="Gene3D" id="3.40.1190.20">
    <property type="match status" value="1"/>
</dbReference>
<dbReference type="InterPro" id="IPR013749">
    <property type="entry name" value="PM/HMP-P_kinase-1"/>
</dbReference>
<organism evidence="6 7">
    <name type="scientific">Methanofollis aquaemaris</name>
    <dbReference type="NCBI Taxonomy" id="126734"/>
    <lineage>
        <taxon>Archaea</taxon>
        <taxon>Methanobacteriati</taxon>
        <taxon>Methanobacteriota</taxon>
        <taxon>Stenosarchaea group</taxon>
        <taxon>Methanomicrobia</taxon>
        <taxon>Methanomicrobiales</taxon>
        <taxon>Methanomicrobiaceae</taxon>
        <taxon>Methanofollis</taxon>
    </lineage>
</organism>
<dbReference type="KEGG" id="maqe:RJ40_03965"/>
<dbReference type="GO" id="GO:0008902">
    <property type="term" value="F:hydroxymethylpyrimidine kinase activity"/>
    <property type="evidence" value="ECO:0007669"/>
    <property type="project" value="UniProtKB-EC"/>
</dbReference>
<dbReference type="CDD" id="cd01169">
    <property type="entry name" value="HMPP_kinase"/>
    <property type="match status" value="1"/>
</dbReference>
<dbReference type="RefSeq" id="WP_265582070.1">
    <property type="nucleotide sequence ID" value="NZ_CP036172.1"/>
</dbReference>
<protein>
    <submittedName>
        <fullName evidence="6">Bifunctional hydroxymethylpyrimidine kinase/phosphomethylpyrimidine kinase</fullName>
        <ecNumber evidence="6">2.7.1.49</ecNumber>
        <ecNumber evidence="6">2.7.4.7</ecNumber>
    </submittedName>
</protein>
<dbReference type="InterPro" id="IPR029056">
    <property type="entry name" value="Ribokinase-like"/>
</dbReference>
<reference evidence="6" key="2">
    <citation type="submission" date="2019-02" db="EMBL/GenBank/DDBJ databases">
        <authorList>
            <person name="Chen S.-C."/>
            <person name="Chien H.-H."/>
            <person name="Lai M.-C."/>
        </authorList>
    </citation>
    <scope>NUCLEOTIDE SEQUENCE</scope>
    <source>
        <strain evidence="6">N2F9704</strain>
    </source>
</reference>
<proteinExistence type="predicted"/>
<dbReference type="EC" id="2.7.1.49" evidence="6"/>
<dbReference type="GO" id="GO:0005524">
    <property type="term" value="F:ATP binding"/>
    <property type="evidence" value="ECO:0007669"/>
    <property type="project" value="UniProtKB-KW"/>
</dbReference>
<evidence type="ECO:0000259" key="5">
    <source>
        <dbReference type="Pfam" id="PF08543"/>
    </source>
</evidence>
<keyword evidence="4" id="KW-0067">ATP-binding</keyword>
<dbReference type="InterPro" id="IPR004399">
    <property type="entry name" value="HMP/HMP-P_kinase_dom"/>
</dbReference>
<evidence type="ECO:0000256" key="3">
    <source>
        <dbReference type="ARBA" id="ARBA00022777"/>
    </source>
</evidence>
<reference evidence="6" key="1">
    <citation type="journal article" date="2001" name="Int. J. Syst. Evol. Microbiol.">
        <title>Methanofollis aquaemaris sp. nov., a methanogen isolated from an aquaculture fish pond.</title>
        <authorList>
            <person name="Lai M.C."/>
            <person name="Chen S.C."/>
        </authorList>
    </citation>
    <scope>NUCLEOTIDE SEQUENCE</scope>
    <source>
        <strain evidence="6">N2F9704</strain>
    </source>
</reference>
<keyword evidence="1 6" id="KW-0808">Transferase</keyword>
<evidence type="ECO:0000256" key="2">
    <source>
        <dbReference type="ARBA" id="ARBA00022741"/>
    </source>
</evidence>
<dbReference type="NCBIfam" id="TIGR00097">
    <property type="entry name" value="HMP-P_kinase"/>
    <property type="match status" value="1"/>
</dbReference>
<evidence type="ECO:0000313" key="7">
    <source>
        <dbReference type="Proteomes" id="UP001042704"/>
    </source>
</evidence>
<dbReference type="SUPFAM" id="SSF53613">
    <property type="entry name" value="Ribokinase-like"/>
    <property type="match status" value="1"/>
</dbReference>
<name>A0A8A3S363_9EURY</name>
<dbReference type="GO" id="GO:0009228">
    <property type="term" value="P:thiamine biosynthetic process"/>
    <property type="evidence" value="ECO:0007669"/>
    <property type="project" value="InterPro"/>
</dbReference>
<dbReference type="GO" id="GO:0005829">
    <property type="term" value="C:cytosol"/>
    <property type="evidence" value="ECO:0007669"/>
    <property type="project" value="TreeGrafter"/>
</dbReference>
<dbReference type="Proteomes" id="UP001042704">
    <property type="component" value="Chromosome"/>
</dbReference>
<dbReference type="AlphaFoldDB" id="A0A8A3S363"/>
<evidence type="ECO:0000256" key="4">
    <source>
        <dbReference type="ARBA" id="ARBA00022840"/>
    </source>
</evidence>
<keyword evidence="3 6" id="KW-0418">Kinase</keyword>
<dbReference type="PANTHER" id="PTHR20858">
    <property type="entry name" value="PHOSPHOMETHYLPYRIMIDINE KINASE"/>
    <property type="match status" value="1"/>
</dbReference>
<keyword evidence="7" id="KW-1185">Reference proteome</keyword>
<evidence type="ECO:0000313" key="6">
    <source>
        <dbReference type="EMBL" id="QSZ66707.1"/>
    </source>
</evidence>